<dbReference type="EMBL" id="SLYC01000019">
    <property type="protein sequence ID" value="TCQ02032.1"/>
    <property type="molecule type" value="Genomic_DNA"/>
</dbReference>
<dbReference type="Proteomes" id="UP000295504">
    <property type="component" value="Unassembled WGS sequence"/>
</dbReference>
<dbReference type="OrthoDB" id="258610at2"/>
<dbReference type="InterPro" id="IPR011330">
    <property type="entry name" value="Glyco_hydro/deAcase_b/a-brl"/>
</dbReference>
<dbReference type="GO" id="GO:0005975">
    <property type="term" value="P:carbohydrate metabolic process"/>
    <property type="evidence" value="ECO:0007669"/>
    <property type="project" value="InterPro"/>
</dbReference>
<name>A0A4R2TID6_9FIRM</name>
<dbReference type="PANTHER" id="PTHR10587">
    <property type="entry name" value="GLYCOSYL TRANSFERASE-RELATED"/>
    <property type="match status" value="1"/>
</dbReference>
<comment type="caution">
    <text evidence="2">The sequence shown here is derived from an EMBL/GenBank/DDBJ whole genome shotgun (WGS) entry which is preliminary data.</text>
</comment>
<dbReference type="InterPro" id="IPR002509">
    <property type="entry name" value="NODB_dom"/>
</dbReference>
<evidence type="ECO:0000313" key="2">
    <source>
        <dbReference type="EMBL" id="TCQ02032.1"/>
    </source>
</evidence>
<organism evidence="2 3">
    <name type="scientific">Serpentinicella alkaliphila</name>
    <dbReference type="NCBI Taxonomy" id="1734049"/>
    <lineage>
        <taxon>Bacteria</taxon>
        <taxon>Bacillati</taxon>
        <taxon>Bacillota</taxon>
        <taxon>Clostridia</taxon>
        <taxon>Peptostreptococcales</taxon>
        <taxon>Natronincolaceae</taxon>
        <taxon>Serpentinicella</taxon>
    </lineage>
</organism>
<sequence length="303" mass="35253">MVTKRLAFAIIILFGLFFTLMPETYGELFKSVPTTNVPETDNEIENPEPIDIIDEENIITEEEEINENEEIEVQPVPVVDSRKKVFLTFDDGPTRLTPKVLDILREHDVKATFFTLGIMMEKHPEILQNTYNEGHMVIPHSHTHNFAIYSTFDTFYEDFYMVESVYKNILGFDAPPYFRFPGGSSNHSSFKYGGRQFMPLLTEDIKEKGYYYIDWNVSAGDTTPDYTNGAKMLDNIFKDVKKNDFAVILMHDLEKNTKLLEILPEVIERLKEQGYTFRTFRDITQDELDTMVKLRLANKPIVR</sequence>
<accession>A0A4R2TID6</accession>
<evidence type="ECO:0000313" key="3">
    <source>
        <dbReference type="Proteomes" id="UP000295504"/>
    </source>
</evidence>
<dbReference type="CDD" id="cd10944">
    <property type="entry name" value="CE4_SmPgdA_like"/>
    <property type="match status" value="1"/>
</dbReference>
<dbReference type="RefSeq" id="WP_132848578.1">
    <property type="nucleotide sequence ID" value="NZ_CP058648.1"/>
</dbReference>
<dbReference type="PANTHER" id="PTHR10587:SF125">
    <property type="entry name" value="POLYSACCHARIDE DEACETYLASE YHEN-RELATED"/>
    <property type="match status" value="1"/>
</dbReference>
<dbReference type="InterPro" id="IPR050248">
    <property type="entry name" value="Polysacc_deacetylase_ArnD"/>
</dbReference>
<dbReference type="Gene3D" id="3.20.20.370">
    <property type="entry name" value="Glycoside hydrolase/deacetylase"/>
    <property type="match status" value="1"/>
</dbReference>
<dbReference type="PROSITE" id="PS51677">
    <property type="entry name" value="NODB"/>
    <property type="match status" value="1"/>
</dbReference>
<evidence type="ECO:0000259" key="1">
    <source>
        <dbReference type="PROSITE" id="PS51677"/>
    </source>
</evidence>
<keyword evidence="3" id="KW-1185">Reference proteome</keyword>
<protein>
    <submittedName>
        <fullName evidence="2">Peptidoglycan/xylan/chitin deacetylase (PgdA/CDA1 family)</fullName>
    </submittedName>
</protein>
<proteinExistence type="predicted"/>
<reference evidence="2 3" key="1">
    <citation type="submission" date="2019-03" db="EMBL/GenBank/DDBJ databases">
        <title>Genomic Encyclopedia of Type Strains, Phase IV (KMG-IV): sequencing the most valuable type-strain genomes for metagenomic binning, comparative biology and taxonomic classification.</title>
        <authorList>
            <person name="Goeker M."/>
        </authorList>
    </citation>
    <scope>NUCLEOTIDE SEQUENCE [LARGE SCALE GENOMIC DNA]</scope>
    <source>
        <strain evidence="2 3">DSM 100013</strain>
    </source>
</reference>
<dbReference type="Pfam" id="PF01522">
    <property type="entry name" value="Polysacc_deac_1"/>
    <property type="match status" value="1"/>
</dbReference>
<feature type="domain" description="NodB homology" evidence="1">
    <location>
        <begin position="83"/>
        <end position="278"/>
    </location>
</feature>
<dbReference type="SUPFAM" id="SSF88713">
    <property type="entry name" value="Glycoside hydrolase/deacetylase"/>
    <property type="match status" value="1"/>
</dbReference>
<dbReference type="AlphaFoldDB" id="A0A4R2TID6"/>
<dbReference type="GO" id="GO:0016810">
    <property type="term" value="F:hydrolase activity, acting on carbon-nitrogen (but not peptide) bonds"/>
    <property type="evidence" value="ECO:0007669"/>
    <property type="project" value="InterPro"/>
</dbReference>
<gene>
    <name evidence="2" type="ORF">EDD79_10195</name>
</gene>